<keyword evidence="2" id="KW-1185">Reference proteome</keyword>
<name>A0A397J459_9GLOM</name>
<dbReference type="OrthoDB" id="619536at2759"/>
<reference evidence="1 2" key="1">
    <citation type="submission" date="2018-08" db="EMBL/GenBank/DDBJ databases">
        <title>Genome and evolution of the arbuscular mycorrhizal fungus Diversispora epigaea (formerly Glomus versiforme) and its bacterial endosymbionts.</title>
        <authorList>
            <person name="Sun X."/>
            <person name="Fei Z."/>
            <person name="Harrison M."/>
        </authorList>
    </citation>
    <scope>NUCLEOTIDE SEQUENCE [LARGE SCALE GENOMIC DNA]</scope>
    <source>
        <strain evidence="1 2">IT104</strain>
    </source>
</reference>
<accession>A0A397J459</accession>
<comment type="caution">
    <text evidence="1">The sequence shown here is derived from an EMBL/GenBank/DDBJ whole genome shotgun (WGS) entry which is preliminary data.</text>
</comment>
<dbReference type="EMBL" id="PQFF01000092">
    <property type="protein sequence ID" value="RHZ83099.1"/>
    <property type="molecule type" value="Genomic_DNA"/>
</dbReference>
<organism evidence="1 2">
    <name type="scientific">Diversispora epigaea</name>
    <dbReference type="NCBI Taxonomy" id="1348612"/>
    <lineage>
        <taxon>Eukaryota</taxon>
        <taxon>Fungi</taxon>
        <taxon>Fungi incertae sedis</taxon>
        <taxon>Mucoromycota</taxon>
        <taxon>Glomeromycotina</taxon>
        <taxon>Glomeromycetes</taxon>
        <taxon>Diversisporales</taxon>
        <taxon>Diversisporaceae</taxon>
        <taxon>Diversispora</taxon>
    </lineage>
</organism>
<gene>
    <name evidence="1" type="ORF">Glove_99g380</name>
</gene>
<evidence type="ECO:0000313" key="2">
    <source>
        <dbReference type="Proteomes" id="UP000266861"/>
    </source>
</evidence>
<sequence>MRALLSLTSDGEEQSLKTIKFLKKKPRKNPTNYLLRSHTVRPHVDRIPNGSIKLYASILRIPPTLWSFFTSIFYGGKSLPRLLRIYKGKKFDENSSFNKVLCWTDEIKISDIAIPRKAYGVTLNDVMLTIISRTNM</sequence>
<dbReference type="Proteomes" id="UP000266861">
    <property type="component" value="Unassembled WGS sequence"/>
</dbReference>
<proteinExistence type="predicted"/>
<protein>
    <submittedName>
        <fullName evidence="1">Uncharacterized protein</fullName>
    </submittedName>
</protein>
<dbReference type="AlphaFoldDB" id="A0A397J459"/>
<evidence type="ECO:0000313" key="1">
    <source>
        <dbReference type="EMBL" id="RHZ83099.1"/>
    </source>
</evidence>